<reference evidence="2" key="1">
    <citation type="submission" date="2017-12" db="EMBL/GenBank/DDBJ databases">
        <title>First report on the novel genomospecies/subspecies of Pectobacterium carotovorum in Russia.</title>
        <authorList>
            <person name="Shirshikov F.V."/>
            <person name="Miroshnikov K."/>
            <person name="Toshakov S.V."/>
            <person name="Kabanova A.P."/>
            <person name="Barannik A.P."/>
            <person name="Shneider M."/>
            <person name="Ignatov A.N."/>
            <person name="Miroshnikov K.A."/>
        </authorList>
    </citation>
    <scope>NUCLEOTIDE SEQUENCE [LARGE SCALE GENOMIC DNA]</scope>
    <source>
        <strain evidence="2">F131</strain>
    </source>
</reference>
<evidence type="ECO:0000313" key="2">
    <source>
        <dbReference type="EMBL" id="POY51592.1"/>
    </source>
</evidence>
<gene>
    <name evidence="2" type="ORF">F131LOC_00465</name>
</gene>
<comment type="caution">
    <text evidence="2">The sequence shown here is derived from an EMBL/GenBank/DDBJ whole genome shotgun (WGS) entry which is preliminary data.</text>
</comment>
<accession>A0A855MI65</accession>
<dbReference type="AlphaFoldDB" id="A0A855MI65"/>
<keyword evidence="1" id="KW-0472">Membrane</keyword>
<dbReference type="EMBL" id="PDVW01000002">
    <property type="protein sequence ID" value="POY51592.1"/>
    <property type="molecule type" value="Genomic_DNA"/>
</dbReference>
<protein>
    <submittedName>
        <fullName evidence="2">Uncharacterized protein</fullName>
    </submittedName>
</protein>
<proteinExistence type="predicted"/>
<evidence type="ECO:0000256" key="1">
    <source>
        <dbReference type="SAM" id="Phobius"/>
    </source>
</evidence>
<keyword evidence="1" id="KW-0812">Transmembrane</keyword>
<sequence>MVQLLSLYHVHYSIQKIVVIIGIVLVVMKTPKRGEKVYIRWGVSKNRYLHIISMMK</sequence>
<organism evidence="2">
    <name type="scientific">Pectobacterium versatile</name>
    <dbReference type="NCBI Taxonomy" id="2488639"/>
    <lineage>
        <taxon>Bacteria</taxon>
        <taxon>Pseudomonadati</taxon>
        <taxon>Pseudomonadota</taxon>
        <taxon>Gammaproteobacteria</taxon>
        <taxon>Enterobacterales</taxon>
        <taxon>Pectobacteriaceae</taxon>
        <taxon>Pectobacterium</taxon>
    </lineage>
</organism>
<keyword evidence="1" id="KW-1133">Transmembrane helix</keyword>
<feature type="transmembrane region" description="Helical" evidence="1">
    <location>
        <begin position="12"/>
        <end position="30"/>
    </location>
</feature>
<name>A0A855MI65_9GAMM</name>